<dbReference type="EC" id="2.4.-.-" evidence="2"/>
<dbReference type="GO" id="GO:0016757">
    <property type="term" value="F:glycosyltransferase activity"/>
    <property type="evidence" value="ECO:0007669"/>
    <property type="project" value="UniProtKB-KW"/>
</dbReference>
<keyword evidence="2" id="KW-0328">Glycosyltransferase</keyword>
<proteinExistence type="predicted"/>
<keyword evidence="3" id="KW-1185">Reference proteome</keyword>
<dbReference type="Proteomes" id="UP001058860">
    <property type="component" value="Chromosome"/>
</dbReference>
<dbReference type="EMBL" id="CP088295">
    <property type="protein sequence ID" value="UUY02909.1"/>
    <property type="molecule type" value="Genomic_DNA"/>
</dbReference>
<dbReference type="Gene3D" id="3.90.550.10">
    <property type="entry name" value="Spore Coat Polysaccharide Biosynthesis Protein SpsA, Chain A"/>
    <property type="match status" value="1"/>
</dbReference>
<gene>
    <name evidence="2" type="ORF">LRS13_19815</name>
</gene>
<organism evidence="2 3">
    <name type="scientific">Svornostia abyssi</name>
    <dbReference type="NCBI Taxonomy" id="2898438"/>
    <lineage>
        <taxon>Bacteria</taxon>
        <taxon>Bacillati</taxon>
        <taxon>Actinomycetota</taxon>
        <taxon>Thermoleophilia</taxon>
        <taxon>Solirubrobacterales</taxon>
        <taxon>Baekduiaceae</taxon>
        <taxon>Svornostia</taxon>
    </lineage>
</organism>
<protein>
    <submittedName>
        <fullName evidence="2">Glycosyltransferase</fullName>
        <ecNumber evidence="2">2.4.-.-</ecNumber>
    </submittedName>
</protein>
<dbReference type="Pfam" id="PF00535">
    <property type="entry name" value="Glycos_transf_2"/>
    <property type="match status" value="1"/>
</dbReference>
<name>A0ABY5PDZ7_9ACTN</name>
<evidence type="ECO:0000313" key="3">
    <source>
        <dbReference type="Proteomes" id="UP001058860"/>
    </source>
</evidence>
<sequence length="289" mass="31433">MTRVAVVLPTKDRPPELARAVRSVLSQTHTDWELHIVDDGSAAPASLATDDPRVHLHRHDTARGVSAARNTALSAAGGDWVALLDDDDLWAPEKLAHQLGAAATHDAEMVWTATLLIDPVGRVLRANPVMRPDGPETLRRFNVVGEPSSVLVSRAAVDAAGGFAEDLSILADWDLWLRIAPHVGTWALDEPLTAIVEHPGSMQIVGLTEIERELAVLAERHGVHPDSPEMELYLTGKRWAAHRGVRTTAAYLRASARTHGTRGALRRLAGRGRARTRLAPAWVSELMRC</sequence>
<dbReference type="PANTHER" id="PTHR43685">
    <property type="entry name" value="GLYCOSYLTRANSFERASE"/>
    <property type="match status" value="1"/>
</dbReference>
<dbReference type="SUPFAM" id="SSF53448">
    <property type="entry name" value="Nucleotide-diphospho-sugar transferases"/>
    <property type="match status" value="1"/>
</dbReference>
<keyword evidence="2" id="KW-0808">Transferase</keyword>
<reference evidence="3" key="1">
    <citation type="submission" date="2021-11" db="EMBL/GenBank/DDBJ databases">
        <title>Cultivation dependent microbiological survey of springs from the worlds oldest radium mine currently devoted to the extraction of radon-saturated water.</title>
        <authorList>
            <person name="Kapinusova G."/>
            <person name="Smrhova T."/>
            <person name="Strejcek M."/>
            <person name="Suman J."/>
            <person name="Jani K."/>
            <person name="Pajer P."/>
            <person name="Uhlik O."/>
        </authorList>
    </citation>
    <scope>NUCLEOTIDE SEQUENCE [LARGE SCALE GENOMIC DNA]</scope>
    <source>
        <strain evidence="3">J379</strain>
    </source>
</reference>
<dbReference type="PANTHER" id="PTHR43685:SF2">
    <property type="entry name" value="GLYCOSYLTRANSFERASE 2-LIKE DOMAIN-CONTAINING PROTEIN"/>
    <property type="match status" value="1"/>
</dbReference>
<accession>A0ABY5PDZ7</accession>
<feature type="domain" description="Glycosyltransferase 2-like" evidence="1">
    <location>
        <begin position="6"/>
        <end position="125"/>
    </location>
</feature>
<dbReference type="RefSeq" id="WP_353863431.1">
    <property type="nucleotide sequence ID" value="NZ_CP088295.1"/>
</dbReference>
<dbReference type="InterPro" id="IPR001173">
    <property type="entry name" value="Glyco_trans_2-like"/>
</dbReference>
<evidence type="ECO:0000259" key="1">
    <source>
        <dbReference type="Pfam" id="PF00535"/>
    </source>
</evidence>
<dbReference type="InterPro" id="IPR029044">
    <property type="entry name" value="Nucleotide-diphossugar_trans"/>
</dbReference>
<dbReference type="InterPro" id="IPR050834">
    <property type="entry name" value="Glycosyltransf_2"/>
</dbReference>
<evidence type="ECO:0000313" key="2">
    <source>
        <dbReference type="EMBL" id="UUY02909.1"/>
    </source>
</evidence>